<name>A0A1H8P0E5_9PROT</name>
<sequence>MKSHAELMCSLADKHDVLISLIGAAPVHYVDMPVHRNIGDLLIMLGTLHFFKLHKLKISLKSAYFSYRSSWARAGDVIVFQGGGNFGDLYEGPQQARQYVIEKLSGNRIIILPQTIHFRSQDAYIECCKIFSMHPDLHICVRDRKSLELALPMSRNVYLLPDMAHQLWPIQRSCSLEKHHLALLRADAESAGANVTNFDVRTDWRELVGCRNTWIRMIRGVLRALHITHLDRRLLFNEVDLWVKYSTKLVGEAIDLFSRFEVITTDRLHAHILSCLMGIPNTILNNSYGKNCSYVSEWTGSSNIVNFSSEKGIPAPHDYCLAPNI</sequence>
<gene>
    <name evidence="2" type="ORF">SAMN05216404_11842</name>
</gene>
<dbReference type="InterPro" id="IPR007345">
    <property type="entry name" value="Polysacch_pyruvyl_Trfase"/>
</dbReference>
<evidence type="ECO:0000313" key="2">
    <source>
        <dbReference type="EMBL" id="SEO35365.1"/>
    </source>
</evidence>
<dbReference type="RefSeq" id="WP_074748984.1">
    <property type="nucleotide sequence ID" value="NZ_FOCT01000018.1"/>
</dbReference>
<dbReference type="Pfam" id="PF04230">
    <property type="entry name" value="PS_pyruv_trans"/>
    <property type="match status" value="1"/>
</dbReference>
<organism evidence="2 3">
    <name type="scientific">Nitrosospira multiformis</name>
    <dbReference type="NCBI Taxonomy" id="1231"/>
    <lineage>
        <taxon>Bacteria</taxon>
        <taxon>Pseudomonadati</taxon>
        <taxon>Pseudomonadota</taxon>
        <taxon>Betaproteobacteria</taxon>
        <taxon>Nitrosomonadales</taxon>
        <taxon>Nitrosomonadaceae</taxon>
        <taxon>Nitrosospira</taxon>
    </lineage>
</organism>
<keyword evidence="2" id="KW-0808">Transferase</keyword>
<evidence type="ECO:0000259" key="1">
    <source>
        <dbReference type="Pfam" id="PF04230"/>
    </source>
</evidence>
<dbReference type="Proteomes" id="UP000183898">
    <property type="component" value="Unassembled WGS sequence"/>
</dbReference>
<evidence type="ECO:0000313" key="3">
    <source>
        <dbReference type="Proteomes" id="UP000183898"/>
    </source>
</evidence>
<dbReference type="AlphaFoldDB" id="A0A1H8P0E5"/>
<accession>A0A1H8P0E5</accession>
<dbReference type="GO" id="GO:0016740">
    <property type="term" value="F:transferase activity"/>
    <property type="evidence" value="ECO:0007669"/>
    <property type="project" value="UniProtKB-KW"/>
</dbReference>
<protein>
    <submittedName>
        <fullName evidence="2">Pyruvyl transferase EpsO</fullName>
    </submittedName>
</protein>
<dbReference type="EMBL" id="FOCT01000018">
    <property type="protein sequence ID" value="SEO35365.1"/>
    <property type="molecule type" value="Genomic_DNA"/>
</dbReference>
<reference evidence="2 3" key="1">
    <citation type="submission" date="2016-10" db="EMBL/GenBank/DDBJ databases">
        <authorList>
            <person name="de Groot N.N."/>
        </authorList>
    </citation>
    <scope>NUCLEOTIDE SEQUENCE [LARGE SCALE GENOMIC DNA]</scope>
    <source>
        <strain evidence="2 3">Nl18</strain>
    </source>
</reference>
<feature type="domain" description="Polysaccharide pyruvyl transferase" evidence="1">
    <location>
        <begin position="37"/>
        <end position="288"/>
    </location>
</feature>
<proteinExistence type="predicted"/>